<evidence type="ECO:0000256" key="3">
    <source>
        <dbReference type="ARBA" id="ARBA00022553"/>
    </source>
</evidence>
<dbReference type="InterPro" id="IPR016032">
    <property type="entry name" value="Sig_transdc_resp-reg_C-effctor"/>
</dbReference>
<evidence type="ECO:0000256" key="10">
    <source>
        <dbReference type="PROSITE-ProRule" id="PRU01091"/>
    </source>
</evidence>
<keyword evidence="4" id="KW-0902">Two-component regulatory system</keyword>
<evidence type="ECO:0000256" key="6">
    <source>
        <dbReference type="ARBA" id="ARBA00023125"/>
    </source>
</evidence>
<dbReference type="PROSITE" id="PS50110">
    <property type="entry name" value="RESPONSE_REGULATORY"/>
    <property type="match status" value="1"/>
</dbReference>
<dbReference type="CDD" id="cd17574">
    <property type="entry name" value="REC_OmpR"/>
    <property type="match status" value="1"/>
</dbReference>
<dbReference type="AlphaFoldDB" id="A0A967KA55"/>
<protein>
    <recommendedName>
        <fullName evidence="8">Regulatory protein VirG</fullName>
    </recommendedName>
</protein>
<keyword evidence="2" id="KW-0963">Cytoplasm</keyword>
<evidence type="ECO:0000313" key="14">
    <source>
        <dbReference type="Proteomes" id="UP000761264"/>
    </source>
</evidence>
<dbReference type="InterPro" id="IPR036388">
    <property type="entry name" value="WH-like_DNA-bd_sf"/>
</dbReference>
<dbReference type="PANTHER" id="PTHR48111:SF4">
    <property type="entry name" value="DNA-BINDING DUAL TRANSCRIPTIONAL REGULATOR OMPR"/>
    <property type="match status" value="1"/>
</dbReference>
<dbReference type="InterPro" id="IPR039420">
    <property type="entry name" value="WalR-like"/>
</dbReference>
<sequence length="228" mass="25822">MLCGYLEDEGFFSTAAEDGRAMWRCLREVEVDLILLDVVMPGEDGLALARELRKKRSLPIIMLTGKGEMVDRVVGLEVGADDYIVKPFYLREVLARIRTVLRRCAPAAVQAEATPPLGHHEETDCVAFDKWTFDLVKRELRAKDGSLLPLTTGEFDLLSAFVRNPNRVLSRDQLMDSVRGRDWTPYDRSIDTLVGRLRKKIEADPSQPKLIKTVRGIGYTFVERLKSV</sequence>
<dbReference type="GO" id="GO:0032993">
    <property type="term" value="C:protein-DNA complex"/>
    <property type="evidence" value="ECO:0007669"/>
    <property type="project" value="TreeGrafter"/>
</dbReference>
<dbReference type="Pfam" id="PF00486">
    <property type="entry name" value="Trans_reg_C"/>
    <property type="match status" value="1"/>
</dbReference>
<dbReference type="GO" id="GO:0006355">
    <property type="term" value="P:regulation of DNA-templated transcription"/>
    <property type="evidence" value="ECO:0007669"/>
    <property type="project" value="InterPro"/>
</dbReference>
<dbReference type="Gene3D" id="6.10.250.690">
    <property type="match status" value="1"/>
</dbReference>
<evidence type="ECO:0000313" key="13">
    <source>
        <dbReference type="EMBL" id="NIA71443.1"/>
    </source>
</evidence>
<feature type="modified residue" description="4-aspartylphosphate" evidence="9">
    <location>
        <position position="37"/>
    </location>
</feature>
<keyword evidence="3 9" id="KW-0597">Phosphoprotein</keyword>
<dbReference type="GO" id="GO:0000976">
    <property type="term" value="F:transcription cis-regulatory region binding"/>
    <property type="evidence" value="ECO:0007669"/>
    <property type="project" value="TreeGrafter"/>
</dbReference>
<name>A0A967KA55_9PROT</name>
<feature type="domain" description="Response regulatory" evidence="11">
    <location>
        <begin position="1"/>
        <end position="101"/>
    </location>
</feature>
<dbReference type="PROSITE" id="PS51755">
    <property type="entry name" value="OMPR_PHOB"/>
    <property type="match status" value="1"/>
</dbReference>
<evidence type="ECO:0000256" key="4">
    <source>
        <dbReference type="ARBA" id="ARBA00023012"/>
    </source>
</evidence>
<keyword evidence="7" id="KW-0804">Transcription</keyword>
<evidence type="ECO:0000256" key="8">
    <source>
        <dbReference type="ARBA" id="ARBA00067337"/>
    </source>
</evidence>
<dbReference type="Gene3D" id="3.40.50.2300">
    <property type="match status" value="1"/>
</dbReference>
<dbReference type="EMBL" id="JAAQPH010000022">
    <property type="protein sequence ID" value="NIA71443.1"/>
    <property type="molecule type" value="Genomic_DNA"/>
</dbReference>
<keyword evidence="14" id="KW-1185">Reference proteome</keyword>
<evidence type="ECO:0000256" key="2">
    <source>
        <dbReference type="ARBA" id="ARBA00022490"/>
    </source>
</evidence>
<reference evidence="13" key="1">
    <citation type="submission" date="2020-03" db="EMBL/GenBank/DDBJ databases">
        <title>Genome of Pelagibius litoralis DSM 21314T.</title>
        <authorList>
            <person name="Wang G."/>
        </authorList>
    </citation>
    <scope>NUCLEOTIDE SEQUENCE</scope>
    <source>
        <strain evidence="13">DSM 21314</strain>
    </source>
</reference>
<proteinExistence type="predicted"/>
<dbReference type="GO" id="GO:0000156">
    <property type="term" value="F:phosphorelay response regulator activity"/>
    <property type="evidence" value="ECO:0007669"/>
    <property type="project" value="TreeGrafter"/>
</dbReference>
<dbReference type="InterPro" id="IPR001867">
    <property type="entry name" value="OmpR/PhoB-type_DNA-bd"/>
</dbReference>
<dbReference type="PANTHER" id="PTHR48111">
    <property type="entry name" value="REGULATOR OF RPOS"/>
    <property type="match status" value="1"/>
</dbReference>
<dbReference type="CDD" id="cd00383">
    <property type="entry name" value="trans_reg_C"/>
    <property type="match status" value="1"/>
</dbReference>
<evidence type="ECO:0000256" key="7">
    <source>
        <dbReference type="ARBA" id="ARBA00023163"/>
    </source>
</evidence>
<comment type="caution">
    <text evidence="13">The sequence shown here is derived from an EMBL/GenBank/DDBJ whole genome shotgun (WGS) entry which is preliminary data.</text>
</comment>
<dbReference type="SMART" id="SM00862">
    <property type="entry name" value="Trans_reg_C"/>
    <property type="match status" value="1"/>
</dbReference>
<evidence type="ECO:0000256" key="5">
    <source>
        <dbReference type="ARBA" id="ARBA00023015"/>
    </source>
</evidence>
<dbReference type="SMART" id="SM00448">
    <property type="entry name" value="REC"/>
    <property type="match status" value="1"/>
</dbReference>
<dbReference type="SUPFAM" id="SSF46894">
    <property type="entry name" value="C-terminal effector domain of the bipartite response regulators"/>
    <property type="match status" value="1"/>
</dbReference>
<organism evidence="13 14">
    <name type="scientific">Pelagibius litoralis</name>
    <dbReference type="NCBI Taxonomy" id="374515"/>
    <lineage>
        <taxon>Bacteria</taxon>
        <taxon>Pseudomonadati</taxon>
        <taxon>Pseudomonadota</taxon>
        <taxon>Alphaproteobacteria</taxon>
        <taxon>Rhodospirillales</taxon>
        <taxon>Rhodovibrionaceae</taxon>
        <taxon>Pelagibius</taxon>
    </lineage>
</organism>
<feature type="DNA-binding region" description="OmpR/PhoB-type" evidence="10">
    <location>
        <begin position="123"/>
        <end position="223"/>
    </location>
</feature>
<dbReference type="Pfam" id="PF00072">
    <property type="entry name" value="Response_reg"/>
    <property type="match status" value="1"/>
</dbReference>
<keyword evidence="6 10" id="KW-0238">DNA-binding</keyword>
<dbReference type="Proteomes" id="UP000761264">
    <property type="component" value="Unassembled WGS sequence"/>
</dbReference>
<dbReference type="FunFam" id="1.10.10.10:FF:000099">
    <property type="entry name" value="Two-component system response regulator TorR"/>
    <property type="match status" value="1"/>
</dbReference>
<dbReference type="GO" id="GO:0005829">
    <property type="term" value="C:cytosol"/>
    <property type="evidence" value="ECO:0007669"/>
    <property type="project" value="TreeGrafter"/>
</dbReference>
<keyword evidence="5" id="KW-0805">Transcription regulation</keyword>
<evidence type="ECO:0000256" key="1">
    <source>
        <dbReference type="ARBA" id="ARBA00004496"/>
    </source>
</evidence>
<comment type="subcellular location">
    <subcellularLocation>
        <location evidence="1">Cytoplasm</location>
    </subcellularLocation>
</comment>
<evidence type="ECO:0000256" key="9">
    <source>
        <dbReference type="PROSITE-ProRule" id="PRU00169"/>
    </source>
</evidence>
<dbReference type="InterPro" id="IPR011006">
    <property type="entry name" value="CheY-like_superfamily"/>
</dbReference>
<evidence type="ECO:0000259" key="12">
    <source>
        <dbReference type="PROSITE" id="PS51755"/>
    </source>
</evidence>
<evidence type="ECO:0000259" key="11">
    <source>
        <dbReference type="PROSITE" id="PS50110"/>
    </source>
</evidence>
<gene>
    <name evidence="13" type="ORF">HBA54_22885</name>
</gene>
<dbReference type="SUPFAM" id="SSF52172">
    <property type="entry name" value="CheY-like"/>
    <property type="match status" value="1"/>
</dbReference>
<feature type="domain" description="OmpR/PhoB-type" evidence="12">
    <location>
        <begin position="123"/>
        <end position="223"/>
    </location>
</feature>
<dbReference type="Gene3D" id="1.10.10.10">
    <property type="entry name" value="Winged helix-like DNA-binding domain superfamily/Winged helix DNA-binding domain"/>
    <property type="match status" value="1"/>
</dbReference>
<dbReference type="InterPro" id="IPR001789">
    <property type="entry name" value="Sig_transdc_resp-reg_receiver"/>
</dbReference>
<accession>A0A967KA55</accession>